<dbReference type="AlphaFoldDB" id="A0AAC9RJ36"/>
<name>A0AAC9RJ36_9CLOT</name>
<dbReference type="Proteomes" id="UP000192478">
    <property type="component" value="Chromosome"/>
</dbReference>
<evidence type="ECO:0000313" key="3">
    <source>
        <dbReference type="Proteomes" id="UP000177894"/>
    </source>
</evidence>
<dbReference type="RefSeq" id="WP_070966818.1">
    <property type="nucleotide sequence ID" value="NZ_CP017603.1"/>
</dbReference>
<gene>
    <name evidence="1" type="ORF">BJL90_08990</name>
    <name evidence="2" type="ORF">CLFO_07020</name>
</gene>
<sequence>MFIKSVNWIDEESQEAEVVVSDNSFELLCFSHPFRNKLGEELIEPIYCFDVSNVVLAFEQIPYAKKNKNSYGYSIRGLFINKDDKIVLIGNIKLCLEDGKIPSDISEGEYIEFDVSRLDVY</sequence>
<protein>
    <submittedName>
        <fullName evidence="2">Uncharacterized protein</fullName>
    </submittedName>
</protein>
<keyword evidence="3" id="KW-1185">Reference proteome</keyword>
<evidence type="ECO:0000313" key="2">
    <source>
        <dbReference type="EMBL" id="ARE86380.1"/>
    </source>
</evidence>
<dbReference type="EMBL" id="CP020559">
    <property type="protein sequence ID" value="ARE86380.1"/>
    <property type="molecule type" value="Genomic_DNA"/>
</dbReference>
<organism evidence="2 4">
    <name type="scientific">Clostridium formicaceticum</name>
    <dbReference type="NCBI Taxonomy" id="1497"/>
    <lineage>
        <taxon>Bacteria</taxon>
        <taxon>Bacillati</taxon>
        <taxon>Bacillota</taxon>
        <taxon>Clostridia</taxon>
        <taxon>Eubacteriales</taxon>
        <taxon>Clostridiaceae</taxon>
        <taxon>Clostridium</taxon>
    </lineage>
</organism>
<reference evidence="2 4" key="2">
    <citation type="submission" date="2017-03" db="EMBL/GenBank/DDBJ databases">
        <title>Complete sequence of Clostridium formicaceticum DSM 92.</title>
        <authorList>
            <person name="Poehlein A."/>
            <person name="Karl M."/>
            <person name="Bengelsdorf F.R."/>
            <person name="Duerre P."/>
            <person name="Daniel R."/>
        </authorList>
    </citation>
    <scope>NUCLEOTIDE SEQUENCE [LARGE SCALE GENOMIC DNA]</scope>
    <source>
        <strain evidence="2 4">DSM 92</strain>
    </source>
</reference>
<dbReference type="EMBL" id="CP017603">
    <property type="protein sequence ID" value="AOY76022.1"/>
    <property type="molecule type" value="Genomic_DNA"/>
</dbReference>
<evidence type="ECO:0000313" key="4">
    <source>
        <dbReference type="Proteomes" id="UP000192478"/>
    </source>
</evidence>
<dbReference type="Proteomes" id="UP000177894">
    <property type="component" value="Chromosome"/>
</dbReference>
<accession>A0AAC9RJ36</accession>
<evidence type="ECO:0000313" key="1">
    <source>
        <dbReference type="EMBL" id="AOY76022.1"/>
    </source>
</evidence>
<dbReference type="KEGG" id="cfm:BJL90_08990"/>
<reference evidence="1 3" key="1">
    <citation type="submission" date="2016-10" db="EMBL/GenBank/DDBJ databases">
        <title>Complete Genome Sequence of Acetogen Clostridium formicoaceticum ATCC 27076.</title>
        <authorList>
            <person name="Bao T."/>
            <person name="Cheng C."/>
            <person name="Zhao J."/>
            <person name="Yang S.-T."/>
            <person name="Wang J."/>
            <person name="Wang M."/>
        </authorList>
    </citation>
    <scope>NUCLEOTIDE SEQUENCE [LARGE SCALE GENOMIC DNA]</scope>
    <source>
        <strain evidence="1 3">ATCC 27076</strain>
    </source>
</reference>
<proteinExistence type="predicted"/>